<name>A0ABR7JB36_9FLAO</name>
<protein>
    <submittedName>
        <fullName evidence="2">T9SS type A sorting domain-containing protein</fullName>
    </submittedName>
</protein>
<gene>
    <name evidence="2" type="ORF">H8R23_15205</name>
</gene>
<comment type="caution">
    <text evidence="2">The sequence shown here is derived from an EMBL/GenBank/DDBJ whole genome shotgun (WGS) entry which is preliminary data.</text>
</comment>
<evidence type="ECO:0000313" key="3">
    <source>
        <dbReference type="Proteomes" id="UP000629963"/>
    </source>
</evidence>
<dbReference type="NCBIfam" id="TIGR04183">
    <property type="entry name" value="Por_Secre_tail"/>
    <property type="match status" value="1"/>
</dbReference>
<dbReference type="EMBL" id="JACRUJ010000006">
    <property type="protein sequence ID" value="MBC5842760.1"/>
    <property type="molecule type" value="Genomic_DNA"/>
</dbReference>
<accession>A0ABR7JB36</accession>
<evidence type="ECO:0000313" key="2">
    <source>
        <dbReference type="EMBL" id="MBC5842760.1"/>
    </source>
</evidence>
<dbReference type="RefSeq" id="WP_187011255.1">
    <property type="nucleotide sequence ID" value="NZ_JACRUI010000006.1"/>
</dbReference>
<keyword evidence="3" id="KW-1185">Reference proteome</keyword>
<sequence>MKYLLLLFTVTFHGQVLHHQMIGSQGESKTLSNGIVVSQSIGQQSVVGTSVNGFTVIQGFQQNSWAEYILLNDFSKIITTTYPNPFIRTVNFEFSAVMNRMVEVSIYDFLGHLVFKKEQMVTDKILTFNLDVITGQEFLVKLSATNFIHFTKIIKKQ</sequence>
<reference evidence="2 3" key="1">
    <citation type="submission" date="2020-08" db="EMBL/GenBank/DDBJ databases">
        <title>Description of novel Flavobacterium F-380 isolate.</title>
        <authorList>
            <person name="Saticioglu I.B."/>
            <person name="Duman M."/>
            <person name="Altun S."/>
        </authorList>
    </citation>
    <scope>NUCLEOTIDE SEQUENCE [LARGE SCALE GENOMIC DNA]</scope>
    <source>
        <strain evidence="2 3">F-380</strain>
    </source>
</reference>
<dbReference type="InterPro" id="IPR026444">
    <property type="entry name" value="Secre_tail"/>
</dbReference>
<proteinExistence type="predicted"/>
<keyword evidence="1" id="KW-0732">Signal</keyword>
<organism evidence="2 3">
    <name type="scientific">Flavobacterium kayseriense</name>
    <dbReference type="NCBI Taxonomy" id="2764714"/>
    <lineage>
        <taxon>Bacteria</taxon>
        <taxon>Pseudomonadati</taxon>
        <taxon>Bacteroidota</taxon>
        <taxon>Flavobacteriia</taxon>
        <taxon>Flavobacteriales</taxon>
        <taxon>Flavobacteriaceae</taxon>
        <taxon>Flavobacterium</taxon>
    </lineage>
</organism>
<dbReference type="Proteomes" id="UP000629963">
    <property type="component" value="Unassembled WGS sequence"/>
</dbReference>
<evidence type="ECO:0000256" key="1">
    <source>
        <dbReference type="ARBA" id="ARBA00022729"/>
    </source>
</evidence>